<evidence type="ECO:0000256" key="6">
    <source>
        <dbReference type="HAMAP-Rule" id="MF_01216"/>
    </source>
</evidence>
<comment type="function">
    <text evidence="6">Quinone reductase that provides resistance to thiol-specific stress caused by electrophilic quinones.</text>
</comment>
<dbReference type="HAMAP" id="MF_01216">
    <property type="entry name" value="Azoreductase_type1"/>
    <property type="match status" value="1"/>
</dbReference>
<evidence type="ECO:0000256" key="1">
    <source>
        <dbReference type="ARBA" id="ARBA00022630"/>
    </source>
</evidence>
<evidence type="ECO:0000259" key="7">
    <source>
        <dbReference type="Pfam" id="PF02525"/>
    </source>
</evidence>
<dbReference type="GO" id="GO:0009055">
    <property type="term" value="F:electron transfer activity"/>
    <property type="evidence" value="ECO:0007669"/>
    <property type="project" value="UniProtKB-UniRule"/>
</dbReference>
<keyword evidence="3 6" id="KW-0560">Oxidoreductase</keyword>
<dbReference type="EC" id="1.7.1.17" evidence="6"/>
<dbReference type="AlphaFoldDB" id="A0A1H6SY14"/>
<sequence length="203" mass="22839">MQILHIQSSILAENSQSRALAHKLIQHLSEQAQTPVTLHSKDLAQDPIAHLEARHVQAFHTPAEERTPEQAQLVAISDAFIEEVRQADLLVIDLPMYNFNIPSQLKAYFDQLARAGITFAYTPEGPKGLLEDKPVYLVATRGGLYKDIGLDYQVPYVHAFLRLLGLTQVHTLYAEGLNMPEHREISLQQAQTQIQQITLKSDI</sequence>
<comment type="similarity">
    <text evidence="6">Belongs to the azoreductase type 1 family.</text>
</comment>
<dbReference type="EMBL" id="FNYH01000008">
    <property type="protein sequence ID" value="SEI72681.1"/>
    <property type="molecule type" value="Genomic_DNA"/>
</dbReference>
<dbReference type="OrthoDB" id="9787136at2"/>
<dbReference type="SUPFAM" id="SSF52218">
    <property type="entry name" value="Flavoproteins"/>
    <property type="match status" value="1"/>
</dbReference>
<dbReference type="EC" id="1.6.5.-" evidence="6"/>
<dbReference type="InterPro" id="IPR050104">
    <property type="entry name" value="FMN-dep_NADH:Q_OxRdtase_AzoR1"/>
</dbReference>
<dbReference type="Pfam" id="PF02525">
    <property type="entry name" value="Flavodoxin_2"/>
    <property type="match status" value="1"/>
</dbReference>
<reference evidence="9" key="1">
    <citation type="submission" date="2016-10" db="EMBL/GenBank/DDBJ databases">
        <authorList>
            <person name="Varghese N."/>
            <person name="Submissions S."/>
        </authorList>
    </citation>
    <scope>NUCLEOTIDE SEQUENCE [LARGE SCALE GENOMIC DNA]</scope>
    <source>
        <strain evidence="9">DSM 7165</strain>
    </source>
</reference>
<feature type="domain" description="Flavodoxin-like fold" evidence="7">
    <location>
        <begin position="1"/>
        <end position="196"/>
    </location>
</feature>
<comment type="cofactor">
    <cofactor evidence="6">
        <name>FMN</name>
        <dbReference type="ChEBI" id="CHEBI:58210"/>
    </cofactor>
    <text evidence="6">Binds 1 FMN per subunit.</text>
</comment>
<evidence type="ECO:0000313" key="8">
    <source>
        <dbReference type="EMBL" id="SEI72681.1"/>
    </source>
</evidence>
<name>A0A1H6SY14_9GAMM</name>
<feature type="binding site" evidence="6">
    <location>
        <begin position="96"/>
        <end position="99"/>
    </location>
    <ligand>
        <name>FMN</name>
        <dbReference type="ChEBI" id="CHEBI:58210"/>
    </ligand>
</feature>
<dbReference type="RefSeq" id="WP_093310372.1">
    <property type="nucleotide sequence ID" value="NZ_FNYH01000008.1"/>
</dbReference>
<dbReference type="InterPro" id="IPR029039">
    <property type="entry name" value="Flavoprotein-like_sf"/>
</dbReference>
<dbReference type="InterPro" id="IPR023048">
    <property type="entry name" value="NADH:quinone_OxRdtase_FMN_depd"/>
</dbReference>
<dbReference type="PANTHER" id="PTHR43741">
    <property type="entry name" value="FMN-DEPENDENT NADH-AZOREDUCTASE 1"/>
    <property type="match status" value="1"/>
</dbReference>
<keyword evidence="9" id="KW-1185">Reference proteome</keyword>
<evidence type="ECO:0000256" key="3">
    <source>
        <dbReference type="ARBA" id="ARBA00023002"/>
    </source>
</evidence>
<comment type="catalytic activity">
    <reaction evidence="6">
        <text>2 a quinone + NADH + H(+) = 2 a 1,4-benzosemiquinone + NAD(+)</text>
        <dbReference type="Rhea" id="RHEA:65952"/>
        <dbReference type="ChEBI" id="CHEBI:15378"/>
        <dbReference type="ChEBI" id="CHEBI:57540"/>
        <dbReference type="ChEBI" id="CHEBI:57945"/>
        <dbReference type="ChEBI" id="CHEBI:132124"/>
        <dbReference type="ChEBI" id="CHEBI:134225"/>
    </reaction>
</comment>
<dbReference type="STRING" id="64971.SAMN05421831_108132"/>
<comment type="function">
    <text evidence="6">Also exhibits azoreductase activity. Catalyzes the reductive cleavage of the azo bond in aromatic azo compounds to the corresponding amines.</text>
</comment>
<evidence type="ECO:0000256" key="4">
    <source>
        <dbReference type="ARBA" id="ARBA00023027"/>
    </source>
</evidence>
<accession>A0A1H6SY14</accession>
<dbReference type="InterPro" id="IPR003680">
    <property type="entry name" value="Flavodoxin_fold"/>
</dbReference>
<feature type="binding site" evidence="6">
    <location>
        <position position="9"/>
    </location>
    <ligand>
        <name>FMN</name>
        <dbReference type="ChEBI" id="CHEBI:58210"/>
    </ligand>
</feature>
<gene>
    <name evidence="6" type="primary">azoR</name>
    <name evidence="8" type="ORF">SAMN05421831_108132</name>
</gene>
<feature type="binding site" evidence="6">
    <location>
        <begin position="15"/>
        <end position="17"/>
    </location>
    <ligand>
        <name>FMN</name>
        <dbReference type="ChEBI" id="CHEBI:58210"/>
    </ligand>
</feature>
<keyword evidence="1 6" id="KW-0285">Flavoprotein</keyword>
<keyword evidence="4 6" id="KW-0520">NAD</keyword>
<evidence type="ECO:0000256" key="2">
    <source>
        <dbReference type="ARBA" id="ARBA00022643"/>
    </source>
</evidence>
<comment type="catalytic activity">
    <reaction evidence="5">
        <text>N,N-dimethyl-1,4-phenylenediamine + anthranilate + 2 NAD(+) = 2-(4-dimethylaminophenyl)diazenylbenzoate + 2 NADH + 2 H(+)</text>
        <dbReference type="Rhea" id="RHEA:55872"/>
        <dbReference type="ChEBI" id="CHEBI:15378"/>
        <dbReference type="ChEBI" id="CHEBI:15783"/>
        <dbReference type="ChEBI" id="CHEBI:16567"/>
        <dbReference type="ChEBI" id="CHEBI:57540"/>
        <dbReference type="ChEBI" id="CHEBI:57945"/>
        <dbReference type="ChEBI" id="CHEBI:71579"/>
        <dbReference type="EC" id="1.7.1.17"/>
    </reaction>
    <physiologicalReaction direction="right-to-left" evidence="5">
        <dbReference type="Rhea" id="RHEA:55874"/>
    </physiologicalReaction>
</comment>
<dbReference type="GO" id="GO:0016652">
    <property type="term" value="F:oxidoreductase activity, acting on NAD(P)H as acceptor"/>
    <property type="evidence" value="ECO:0007669"/>
    <property type="project" value="UniProtKB-UniRule"/>
</dbReference>
<evidence type="ECO:0000256" key="5">
    <source>
        <dbReference type="ARBA" id="ARBA00048542"/>
    </source>
</evidence>
<dbReference type="Proteomes" id="UP000242999">
    <property type="component" value="Unassembled WGS sequence"/>
</dbReference>
<evidence type="ECO:0000313" key="9">
    <source>
        <dbReference type="Proteomes" id="UP000242999"/>
    </source>
</evidence>
<dbReference type="PANTHER" id="PTHR43741:SF2">
    <property type="entry name" value="FMN-DEPENDENT NADH:QUINONE OXIDOREDUCTASE"/>
    <property type="match status" value="1"/>
</dbReference>
<organism evidence="8 9">
    <name type="scientific">Allopseudospirillum japonicum</name>
    <dbReference type="NCBI Taxonomy" id="64971"/>
    <lineage>
        <taxon>Bacteria</taxon>
        <taxon>Pseudomonadati</taxon>
        <taxon>Pseudomonadota</taxon>
        <taxon>Gammaproteobacteria</taxon>
        <taxon>Oceanospirillales</taxon>
        <taxon>Oceanospirillaceae</taxon>
        <taxon>Allopseudospirillum</taxon>
    </lineage>
</organism>
<dbReference type="Gene3D" id="3.40.50.360">
    <property type="match status" value="1"/>
</dbReference>
<keyword evidence="2 6" id="KW-0288">FMN</keyword>
<dbReference type="GO" id="GO:0010181">
    <property type="term" value="F:FMN binding"/>
    <property type="evidence" value="ECO:0007669"/>
    <property type="project" value="UniProtKB-UniRule"/>
</dbReference>
<protein>
    <recommendedName>
        <fullName evidence="6">FMN dependent NADH:quinone oxidoreductase</fullName>
        <ecNumber evidence="6">1.6.5.-</ecNumber>
    </recommendedName>
    <alternativeName>
        <fullName evidence="6">Azo-dye reductase</fullName>
    </alternativeName>
    <alternativeName>
        <fullName evidence="6">FMN-dependent NADH-azo compound oxidoreductase</fullName>
    </alternativeName>
    <alternativeName>
        <fullName evidence="6">FMN-dependent NADH-azoreductase</fullName>
        <ecNumber evidence="6">1.7.1.17</ecNumber>
    </alternativeName>
</protein>
<comment type="subunit">
    <text evidence="6">Homodimer.</text>
</comment>
<proteinExistence type="inferred from homology"/>
<feature type="binding site" evidence="6">
    <location>
        <begin position="140"/>
        <end position="143"/>
    </location>
    <ligand>
        <name>FMN</name>
        <dbReference type="ChEBI" id="CHEBI:58210"/>
    </ligand>
</feature>
<dbReference type="GO" id="GO:0016655">
    <property type="term" value="F:oxidoreductase activity, acting on NAD(P)H, quinone or similar compound as acceptor"/>
    <property type="evidence" value="ECO:0007669"/>
    <property type="project" value="InterPro"/>
</dbReference>